<organism evidence="8 9">
    <name type="scientific">Genlisea aurea</name>
    <dbReference type="NCBI Taxonomy" id="192259"/>
    <lineage>
        <taxon>Eukaryota</taxon>
        <taxon>Viridiplantae</taxon>
        <taxon>Streptophyta</taxon>
        <taxon>Embryophyta</taxon>
        <taxon>Tracheophyta</taxon>
        <taxon>Spermatophyta</taxon>
        <taxon>Magnoliopsida</taxon>
        <taxon>eudicotyledons</taxon>
        <taxon>Gunneridae</taxon>
        <taxon>Pentapetalae</taxon>
        <taxon>asterids</taxon>
        <taxon>lamiids</taxon>
        <taxon>Lamiales</taxon>
        <taxon>Lentibulariaceae</taxon>
        <taxon>Genlisea</taxon>
    </lineage>
</organism>
<keyword evidence="3" id="KW-0732">Signal</keyword>
<keyword evidence="6" id="KW-0325">Glycoprotein</keyword>
<accession>S8E0K3</accession>
<proteinExistence type="predicted"/>
<feature type="non-terminal residue" evidence="8">
    <location>
        <position position="1"/>
    </location>
</feature>
<dbReference type="InterPro" id="IPR032675">
    <property type="entry name" value="LRR_dom_sf"/>
</dbReference>
<evidence type="ECO:0000313" key="8">
    <source>
        <dbReference type="EMBL" id="EPS69218.1"/>
    </source>
</evidence>
<dbReference type="FunFam" id="3.80.10.10:FF:000041">
    <property type="entry name" value="LRR receptor-like serine/threonine-protein kinase ERECTA"/>
    <property type="match status" value="1"/>
</dbReference>
<name>S8E0K3_9LAMI</name>
<keyword evidence="9" id="KW-1185">Reference proteome</keyword>
<dbReference type="GO" id="GO:0016020">
    <property type="term" value="C:membrane"/>
    <property type="evidence" value="ECO:0007669"/>
    <property type="project" value="UniProtKB-SubCell"/>
</dbReference>
<dbReference type="PANTHER" id="PTHR48009:SF4">
    <property type="entry name" value="LEUCINE-RICH REPEAT (LRR) FAMILY PROTEIN"/>
    <property type="match status" value="1"/>
</dbReference>
<evidence type="ECO:0000256" key="2">
    <source>
        <dbReference type="ARBA" id="ARBA00022614"/>
    </source>
</evidence>
<feature type="non-terminal residue" evidence="8">
    <location>
        <position position="375"/>
    </location>
</feature>
<dbReference type="InterPro" id="IPR013210">
    <property type="entry name" value="LRR_N_plant-typ"/>
</dbReference>
<evidence type="ECO:0000256" key="3">
    <source>
        <dbReference type="ARBA" id="ARBA00022729"/>
    </source>
</evidence>
<evidence type="ECO:0000256" key="6">
    <source>
        <dbReference type="ARBA" id="ARBA00023180"/>
    </source>
</evidence>
<keyword evidence="2" id="KW-0433">Leucine-rich repeat</keyword>
<dbReference type="OrthoDB" id="676979at2759"/>
<comment type="subcellular location">
    <subcellularLocation>
        <location evidence="1">Membrane</location>
    </subcellularLocation>
</comment>
<dbReference type="Proteomes" id="UP000015453">
    <property type="component" value="Unassembled WGS sequence"/>
</dbReference>
<evidence type="ECO:0000256" key="5">
    <source>
        <dbReference type="ARBA" id="ARBA00023136"/>
    </source>
</evidence>
<dbReference type="InterPro" id="IPR001611">
    <property type="entry name" value="Leu-rich_rpt"/>
</dbReference>
<reference evidence="8 9" key="1">
    <citation type="journal article" date="2013" name="BMC Genomics">
        <title>The miniature genome of a carnivorous plant Genlisea aurea contains a low number of genes and short non-coding sequences.</title>
        <authorList>
            <person name="Leushkin E.V."/>
            <person name="Sutormin R.A."/>
            <person name="Nabieva E.R."/>
            <person name="Penin A.A."/>
            <person name="Kondrashov A.S."/>
            <person name="Logacheva M.D."/>
        </authorList>
    </citation>
    <scope>NUCLEOTIDE SEQUENCE [LARGE SCALE GENOMIC DNA]</scope>
</reference>
<gene>
    <name evidence="8" type="ORF">M569_05549</name>
</gene>
<dbReference type="EMBL" id="AUSU01002224">
    <property type="protein sequence ID" value="EPS69218.1"/>
    <property type="molecule type" value="Genomic_DNA"/>
</dbReference>
<dbReference type="SUPFAM" id="SSF52058">
    <property type="entry name" value="L domain-like"/>
    <property type="match status" value="1"/>
</dbReference>
<evidence type="ECO:0000256" key="4">
    <source>
        <dbReference type="ARBA" id="ARBA00022737"/>
    </source>
</evidence>
<comment type="caution">
    <text evidence="8">The sequence shown here is derived from an EMBL/GenBank/DDBJ whole genome shotgun (WGS) entry which is preliminary data.</text>
</comment>
<dbReference type="InterPro" id="IPR053213">
    <property type="entry name" value="RLP29"/>
</dbReference>
<evidence type="ECO:0000313" key="9">
    <source>
        <dbReference type="Proteomes" id="UP000015453"/>
    </source>
</evidence>
<protein>
    <recommendedName>
        <fullName evidence="7">Leucine-rich repeat-containing N-terminal plant-type domain-containing protein</fullName>
    </recommendedName>
</protein>
<dbReference type="Pfam" id="PF08263">
    <property type="entry name" value="LRRNT_2"/>
    <property type="match status" value="1"/>
</dbReference>
<keyword evidence="4" id="KW-0677">Repeat</keyword>
<dbReference type="PANTHER" id="PTHR48009">
    <property type="entry name" value="LEUCINE-RICH REPEAT (LRR) FAMILY PROTEIN"/>
    <property type="match status" value="1"/>
</dbReference>
<dbReference type="AlphaFoldDB" id="S8E0K3"/>
<evidence type="ECO:0000256" key="1">
    <source>
        <dbReference type="ARBA" id="ARBA00004370"/>
    </source>
</evidence>
<evidence type="ECO:0000259" key="7">
    <source>
        <dbReference type="Pfam" id="PF08263"/>
    </source>
</evidence>
<keyword evidence="5" id="KW-0472">Membrane</keyword>
<dbReference type="Gene3D" id="3.80.10.10">
    <property type="entry name" value="Ribonuclease Inhibitor"/>
    <property type="match status" value="2"/>
</dbReference>
<sequence length="375" mass="40582">VSTMMNPADFLALQSVGRRLKDLPNSTFVSSWDFTSDPCNFSGVLCDGDRIVALNLGDPRAGSPGLTGRLHPALGNLTALRELTVVPGRIYGRLPEALSGLRFLRVLVVKGNFISGRIPPSLGNLRELRILDLSSNQLTGGIPSAVGNLPELTNVVISHNHHLAGPVPVFASGALIRLDLKHNNLSGSLPQLPPSLQFLSLSWNRLSGTVDGVLSPLLQLNSVDLSVNRFSGEIPVTLLTLPSVASLQLQRNRFSGQIHPPHPVTIPTVDLSFNRFYGEISPEFGAVQNLYLNNNRFTGQVPGCLVDRLLTASLQTLYLQHNFLTGIAIDPTVEIPPTSSLCLYYNCMVPPLDAPCPPNAGKEKSRPVTQCKDWK</sequence>
<feature type="domain" description="Leucine-rich repeat-containing N-terminal plant-type" evidence="7">
    <location>
        <begin position="7"/>
        <end position="47"/>
    </location>
</feature>
<dbReference type="Pfam" id="PF00560">
    <property type="entry name" value="LRR_1"/>
    <property type="match status" value="5"/>
</dbReference>